<keyword evidence="4" id="KW-1185">Reference proteome</keyword>
<protein>
    <recommendedName>
        <fullName evidence="5">DUF3105 domain-containing protein</fullName>
    </recommendedName>
</protein>
<dbReference type="InterPro" id="IPR021454">
    <property type="entry name" value="DUF3105"/>
</dbReference>
<accession>A0A7Y9F446</accession>
<keyword evidence="2" id="KW-1133">Transmembrane helix</keyword>
<evidence type="ECO:0000313" key="3">
    <source>
        <dbReference type="EMBL" id="NYD59279.1"/>
    </source>
</evidence>
<dbReference type="Proteomes" id="UP000516957">
    <property type="component" value="Unassembled WGS sequence"/>
</dbReference>
<reference evidence="3 4" key="1">
    <citation type="submission" date="2020-07" db="EMBL/GenBank/DDBJ databases">
        <title>Sequencing the genomes of 1000 actinobacteria strains.</title>
        <authorList>
            <person name="Klenk H.-P."/>
        </authorList>
    </citation>
    <scope>NUCLEOTIDE SEQUENCE [LARGE SCALE GENOMIC DNA]</scope>
    <source>
        <strain evidence="3 4">DSM 18965</strain>
    </source>
</reference>
<feature type="region of interest" description="Disordered" evidence="1">
    <location>
        <begin position="193"/>
        <end position="212"/>
    </location>
</feature>
<name>A0A7Y9F446_9ACTN</name>
<dbReference type="Pfam" id="PF11303">
    <property type="entry name" value="DUF3105"/>
    <property type="match status" value="1"/>
</dbReference>
<proteinExistence type="predicted"/>
<keyword evidence="2" id="KW-0812">Transmembrane</keyword>
<dbReference type="AlphaFoldDB" id="A0A7Y9F446"/>
<evidence type="ECO:0000313" key="4">
    <source>
        <dbReference type="Proteomes" id="UP000516957"/>
    </source>
</evidence>
<feature type="compositionally biased region" description="Gly residues" evidence="1">
    <location>
        <begin position="201"/>
        <end position="212"/>
    </location>
</feature>
<feature type="transmembrane region" description="Helical" evidence="2">
    <location>
        <begin position="27"/>
        <end position="47"/>
    </location>
</feature>
<gene>
    <name evidence="3" type="ORF">BKA08_003517</name>
</gene>
<evidence type="ECO:0008006" key="5">
    <source>
        <dbReference type="Google" id="ProtNLM"/>
    </source>
</evidence>
<comment type="caution">
    <text evidence="3">The sequence shown here is derived from an EMBL/GenBank/DDBJ whole genome shotgun (WGS) entry which is preliminary data.</text>
</comment>
<organism evidence="3 4">
    <name type="scientific">Nocardioides marinisabuli</name>
    <dbReference type="NCBI Taxonomy" id="419476"/>
    <lineage>
        <taxon>Bacteria</taxon>
        <taxon>Bacillati</taxon>
        <taxon>Actinomycetota</taxon>
        <taxon>Actinomycetes</taxon>
        <taxon>Propionibacteriales</taxon>
        <taxon>Nocardioidaceae</taxon>
        <taxon>Nocardioides</taxon>
    </lineage>
</organism>
<sequence length="212" mass="22148">MSEPEPVEVEPEPVEAAEPGRADRAPVVALVATLVLAALVVAAAAVVPRLLAEPVDRTLDQVRVYDDLPTTHVDGDVDYEQEPPVGGPHADRWLDCGAYDTQVRAENVVHDLEHGTVLLAYGPDTSADDVRRLEALLPDNGILTPWEGLEAPVVVTVWGRQLALTGADDPRLPLFIDAFGAGETAPEPFASCAGGVPDADGGQGAGVGSLPT</sequence>
<dbReference type="EMBL" id="JACCBE010000001">
    <property type="protein sequence ID" value="NYD59279.1"/>
    <property type="molecule type" value="Genomic_DNA"/>
</dbReference>
<dbReference type="RefSeq" id="WP_179616752.1">
    <property type="nucleotide sequence ID" value="NZ_CP059163.1"/>
</dbReference>
<evidence type="ECO:0000256" key="1">
    <source>
        <dbReference type="SAM" id="MobiDB-lite"/>
    </source>
</evidence>
<feature type="compositionally biased region" description="Acidic residues" evidence="1">
    <location>
        <begin position="1"/>
        <end position="15"/>
    </location>
</feature>
<feature type="region of interest" description="Disordered" evidence="1">
    <location>
        <begin position="1"/>
        <end position="20"/>
    </location>
</feature>
<evidence type="ECO:0000256" key="2">
    <source>
        <dbReference type="SAM" id="Phobius"/>
    </source>
</evidence>
<keyword evidence="2" id="KW-0472">Membrane</keyword>